<evidence type="ECO:0000313" key="2">
    <source>
        <dbReference type="EMBL" id="GJN19340.1"/>
    </source>
</evidence>
<dbReference type="InterPro" id="IPR045501">
    <property type="entry name" value="DUF6490"/>
</dbReference>
<reference evidence="2" key="1">
    <citation type="journal article" date="2018" name="DNA Res.">
        <title>Multiple hybrid de novo genome assembly of finger millet, an orphan allotetraploid crop.</title>
        <authorList>
            <person name="Hatakeyama M."/>
            <person name="Aluri S."/>
            <person name="Balachadran M.T."/>
            <person name="Sivarajan S.R."/>
            <person name="Patrignani A."/>
            <person name="Gruter S."/>
            <person name="Poveda L."/>
            <person name="Shimizu-Inatsugi R."/>
            <person name="Baeten J."/>
            <person name="Francoijs K.J."/>
            <person name="Nataraja K.N."/>
            <person name="Reddy Y.A.N."/>
            <person name="Phadnis S."/>
            <person name="Ravikumar R.L."/>
            <person name="Schlapbach R."/>
            <person name="Sreeman S.M."/>
            <person name="Shimizu K.K."/>
        </authorList>
    </citation>
    <scope>NUCLEOTIDE SEQUENCE</scope>
</reference>
<proteinExistence type="predicted"/>
<name>A0AAV5E9W1_ELECO</name>
<dbReference type="Pfam" id="PF20100">
    <property type="entry name" value="DUF6490"/>
    <property type="match status" value="1"/>
</dbReference>
<gene>
    <name evidence="2" type="primary">gb06607</name>
    <name evidence="2" type="ORF">PR202_gb06607</name>
</gene>
<keyword evidence="1" id="KW-1133">Transmembrane helix</keyword>
<feature type="transmembrane region" description="Helical" evidence="1">
    <location>
        <begin position="100"/>
        <end position="118"/>
    </location>
</feature>
<organism evidence="2 3">
    <name type="scientific">Eleusine coracana subsp. coracana</name>
    <dbReference type="NCBI Taxonomy" id="191504"/>
    <lineage>
        <taxon>Eukaryota</taxon>
        <taxon>Viridiplantae</taxon>
        <taxon>Streptophyta</taxon>
        <taxon>Embryophyta</taxon>
        <taxon>Tracheophyta</taxon>
        <taxon>Spermatophyta</taxon>
        <taxon>Magnoliopsida</taxon>
        <taxon>Liliopsida</taxon>
        <taxon>Poales</taxon>
        <taxon>Poaceae</taxon>
        <taxon>PACMAD clade</taxon>
        <taxon>Chloridoideae</taxon>
        <taxon>Cynodonteae</taxon>
        <taxon>Eleusininae</taxon>
        <taxon>Eleusine</taxon>
    </lineage>
</organism>
<evidence type="ECO:0000256" key="1">
    <source>
        <dbReference type="SAM" id="Phobius"/>
    </source>
</evidence>
<dbReference type="Proteomes" id="UP001054889">
    <property type="component" value="Unassembled WGS sequence"/>
</dbReference>
<feature type="transmembrane region" description="Helical" evidence="1">
    <location>
        <begin position="62"/>
        <end position="80"/>
    </location>
</feature>
<keyword evidence="1" id="KW-0812">Transmembrane</keyword>
<reference evidence="2" key="2">
    <citation type="submission" date="2021-12" db="EMBL/GenBank/DDBJ databases">
        <title>Resequencing data analysis of finger millet.</title>
        <authorList>
            <person name="Hatakeyama M."/>
            <person name="Aluri S."/>
            <person name="Balachadran M.T."/>
            <person name="Sivarajan S.R."/>
            <person name="Poveda L."/>
            <person name="Shimizu-Inatsugi R."/>
            <person name="Schlapbach R."/>
            <person name="Sreeman S.M."/>
            <person name="Shimizu K.K."/>
        </authorList>
    </citation>
    <scope>NUCLEOTIDE SEQUENCE</scope>
</reference>
<sequence>MSTTMSMPNNAVAVKSSVAREPLLQKACDEPGRSGFPWVETAGFGYLTFSSGMAVYRSRGDSWTVAFVGFAYLDLLLLLLCLRQYEKTEPGSPLRRRLKALVWILMAALTLVFAYKVAAVMPAAAAAVVWVLAIAVAAAGFVAFFCVEQM</sequence>
<feature type="transmembrane region" description="Helical" evidence="1">
    <location>
        <begin position="124"/>
        <end position="147"/>
    </location>
</feature>
<protein>
    <submittedName>
        <fullName evidence="2">Uncharacterized protein</fullName>
    </submittedName>
</protein>
<dbReference type="AlphaFoldDB" id="A0AAV5E9W1"/>
<comment type="caution">
    <text evidence="2">The sequence shown here is derived from an EMBL/GenBank/DDBJ whole genome shotgun (WGS) entry which is preliminary data.</text>
</comment>
<dbReference type="PANTHER" id="PTHR46610">
    <property type="entry name" value="OS05G0181300 PROTEIN"/>
    <property type="match status" value="1"/>
</dbReference>
<dbReference type="PANTHER" id="PTHR46610:SF6">
    <property type="entry name" value="OS06G0147100 PROTEIN"/>
    <property type="match status" value="1"/>
</dbReference>
<evidence type="ECO:0000313" key="3">
    <source>
        <dbReference type="Proteomes" id="UP001054889"/>
    </source>
</evidence>
<dbReference type="EMBL" id="BQKI01000074">
    <property type="protein sequence ID" value="GJN19340.1"/>
    <property type="molecule type" value="Genomic_DNA"/>
</dbReference>
<keyword evidence="3" id="KW-1185">Reference proteome</keyword>
<keyword evidence="1" id="KW-0472">Membrane</keyword>
<accession>A0AAV5E9W1</accession>